<keyword evidence="5" id="KW-0378">Hydrolase</keyword>
<keyword evidence="6 8" id="KW-1133">Transmembrane helix</keyword>
<organism evidence="11 12">
    <name type="scientific">Gonium pectorale</name>
    <name type="common">Green alga</name>
    <dbReference type="NCBI Taxonomy" id="33097"/>
    <lineage>
        <taxon>Eukaryota</taxon>
        <taxon>Viridiplantae</taxon>
        <taxon>Chlorophyta</taxon>
        <taxon>core chlorophytes</taxon>
        <taxon>Chlorophyceae</taxon>
        <taxon>CS clade</taxon>
        <taxon>Chlamydomonadales</taxon>
        <taxon>Volvocaceae</taxon>
        <taxon>Gonium</taxon>
    </lineage>
</organism>
<dbReference type="SUPFAM" id="SSF144091">
    <property type="entry name" value="Rhomboid-like"/>
    <property type="match status" value="1"/>
</dbReference>
<feature type="domain" description="Peptidase S54 rhomboid" evidence="10">
    <location>
        <begin position="3"/>
        <end position="99"/>
    </location>
</feature>
<keyword evidence="4 8" id="KW-0812">Transmembrane</keyword>
<keyword evidence="12" id="KW-1185">Reference proteome</keyword>
<dbReference type="Pfam" id="PF01694">
    <property type="entry name" value="Rhomboid"/>
    <property type="match status" value="1"/>
</dbReference>
<evidence type="ECO:0000256" key="5">
    <source>
        <dbReference type="ARBA" id="ARBA00022801"/>
    </source>
</evidence>
<dbReference type="GO" id="GO:0006508">
    <property type="term" value="P:proteolysis"/>
    <property type="evidence" value="ECO:0007669"/>
    <property type="project" value="UniProtKB-KW"/>
</dbReference>
<evidence type="ECO:0000313" key="12">
    <source>
        <dbReference type="Proteomes" id="UP000075714"/>
    </source>
</evidence>
<evidence type="ECO:0000256" key="6">
    <source>
        <dbReference type="ARBA" id="ARBA00022989"/>
    </source>
</evidence>
<evidence type="ECO:0000256" key="3">
    <source>
        <dbReference type="ARBA" id="ARBA00022670"/>
    </source>
</evidence>
<evidence type="ECO:0000256" key="2">
    <source>
        <dbReference type="ARBA" id="ARBA00009045"/>
    </source>
</evidence>
<evidence type="ECO:0000313" key="11">
    <source>
        <dbReference type="EMBL" id="KXZ55011.1"/>
    </source>
</evidence>
<name>A0A150GYV7_GONPE</name>
<dbReference type="PANTHER" id="PTHR43066">
    <property type="entry name" value="RHOMBOID-RELATED PROTEIN"/>
    <property type="match status" value="1"/>
</dbReference>
<comment type="subcellular location">
    <subcellularLocation>
        <location evidence="1">Membrane</location>
        <topology evidence="1">Multi-pass membrane protein</topology>
    </subcellularLocation>
</comment>
<feature type="chain" id="PRO_5007562289" description="Peptidase S54 rhomboid domain-containing protein" evidence="9">
    <location>
        <begin position="19"/>
        <end position="185"/>
    </location>
</feature>
<dbReference type="Proteomes" id="UP000075714">
    <property type="component" value="Unassembled WGS sequence"/>
</dbReference>
<comment type="similarity">
    <text evidence="2">Belongs to the peptidase S54 family.</text>
</comment>
<dbReference type="AlphaFoldDB" id="A0A150GYV7"/>
<dbReference type="InterPro" id="IPR035952">
    <property type="entry name" value="Rhomboid-like_sf"/>
</dbReference>
<dbReference type="GO" id="GO:0004252">
    <property type="term" value="F:serine-type endopeptidase activity"/>
    <property type="evidence" value="ECO:0007669"/>
    <property type="project" value="InterPro"/>
</dbReference>
<proteinExistence type="inferred from homology"/>
<keyword evidence="3" id="KW-0645">Protease</keyword>
<dbReference type="EMBL" id="LSYV01000004">
    <property type="protein sequence ID" value="KXZ55011.1"/>
    <property type="molecule type" value="Genomic_DNA"/>
</dbReference>
<accession>A0A150GYV7</accession>
<feature type="transmembrane region" description="Helical" evidence="8">
    <location>
        <begin position="80"/>
        <end position="98"/>
    </location>
</feature>
<keyword evidence="7 8" id="KW-0472">Membrane</keyword>
<gene>
    <name evidence="11" type="ORF">GPECTOR_3g174</name>
</gene>
<feature type="transmembrane region" description="Helical" evidence="8">
    <location>
        <begin position="28"/>
        <end position="45"/>
    </location>
</feature>
<feature type="signal peptide" evidence="9">
    <location>
        <begin position="1"/>
        <end position="18"/>
    </location>
</feature>
<evidence type="ECO:0000259" key="10">
    <source>
        <dbReference type="Pfam" id="PF01694"/>
    </source>
</evidence>
<dbReference type="InterPro" id="IPR022764">
    <property type="entry name" value="Peptidase_S54_rhomboid_dom"/>
</dbReference>
<feature type="transmembrane region" description="Helical" evidence="8">
    <location>
        <begin position="52"/>
        <end position="74"/>
    </location>
</feature>
<dbReference type="Gene3D" id="1.20.1540.10">
    <property type="entry name" value="Rhomboid-like"/>
    <property type="match status" value="1"/>
</dbReference>
<reference evidence="12" key="1">
    <citation type="journal article" date="2016" name="Nat. Commun.">
        <title>The Gonium pectorale genome demonstrates co-option of cell cycle regulation during the evolution of multicellularity.</title>
        <authorList>
            <person name="Hanschen E.R."/>
            <person name="Marriage T.N."/>
            <person name="Ferris P.J."/>
            <person name="Hamaji T."/>
            <person name="Toyoda A."/>
            <person name="Fujiyama A."/>
            <person name="Neme R."/>
            <person name="Noguchi H."/>
            <person name="Minakuchi Y."/>
            <person name="Suzuki M."/>
            <person name="Kawai-Toyooka H."/>
            <person name="Smith D.R."/>
            <person name="Sparks H."/>
            <person name="Anderson J."/>
            <person name="Bakaric R."/>
            <person name="Luria V."/>
            <person name="Karger A."/>
            <person name="Kirschner M.W."/>
            <person name="Durand P.M."/>
            <person name="Michod R.E."/>
            <person name="Nozaki H."/>
            <person name="Olson B.J."/>
        </authorList>
    </citation>
    <scope>NUCLEOTIDE SEQUENCE [LARGE SCALE GENOMIC DNA]</scope>
    <source>
        <strain evidence="12">NIES-2863</strain>
    </source>
</reference>
<dbReference type="OrthoDB" id="10257275at2759"/>
<evidence type="ECO:0000256" key="4">
    <source>
        <dbReference type="ARBA" id="ARBA00022692"/>
    </source>
</evidence>
<comment type="caution">
    <text evidence="11">The sequence shown here is derived from an EMBL/GenBank/DDBJ whole genome shotgun (WGS) entry which is preliminary data.</text>
</comment>
<evidence type="ECO:0000256" key="1">
    <source>
        <dbReference type="ARBA" id="ARBA00004141"/>
    </source>
</evidence>
<evidence type="ECO:0000256" key="8">
    <source>
        <dbReference type="SAM" id="Phobius"/>
    </source>
</evidence>
<dbReference type="GO" id="GO:0016020">
    <property type="term" value="C:membrane"/>
    <property type="evidence" value="ECO:0007669"/>
    <property type="project" value="UniProtKB-SubCell"/>
</dbReference>
<evidence type="ECO:0000256" key="7">
    <source>
        <dbReference type="ARBA" id="ARBA00023136"/>
    </source>
</evidence>
<sequence>MAGILYVITSFLLEFSRAIPGASHQCAIGFSGVIFGLIVVDTAASGAAQRSIFGLFTVPAQLYPWALLVFWQLLMPSVSFVGHLSGVVVGQLWVWGYLRPLALSRSATAWLEESCLLGPFIRMPSFIMMPGAVLPYTTYDTPGRAGGTGSRPGGSGGGRAGGFGARLTLRDLAKAVVRRCMVEKQ</sequence>
<protein>
    <recommendedName>
        <fullName evidence="10">Peptidase S54 rhomboid domain-containing protein</fullName>
    </recommendedName>
</protein>
<dbReference type="PANTHER" id="PTHR43066:SF1">
    <property type="entry name" value="RHOMBOID PROTEIN 2"/>
    <property type="match status" value="1"/>
</dbReference>
<evidence type="ECO:0000256" key="9">
    <source>
        <dbReference type="SAM" id="SignalP"/>
    </source>
</evidence>
<keyword evidence="9" id="KW-0732">Signal</keyword>